<gene>
    <name evidence="2" type="ORF">GA0070603_2835</name>
</gene>
<dbReference type="AlphaFoldDB" id="A0A1C6V0I3"/>
<dbReference type="EMBL" id="FMIB01000002">
    <property type="protein sequence ID" value="SCL59530.1"/>
    <property type="molecule type" value="Genomic_DNA"/>
</dbReference>
<feature type="transmembrane region" description="Helical" evidence="1">
    <location>
        <begin position="134"/>
        <end position="153"/>
    </location>
</feature>
<keyword evidence="1" id="KW-1133">Transmembrane helix</keyword>
<protein>
    <submittedName>
        <fullName evidence="2">Uncharacterized protein</fullName>
    </submittedName>
</protein>
<name>A0A1C6V0I3_9ACTN</name>
<keyword evidence="3" id="KW-1185">Reference proteome</keyword>
<proteinExistence type="predicted"/>
<keyword evidence="1" id="KW-0472">Membrane</keyword>
<evidence type="ECO:0000313" key="2">
    <source>
        <dbReference type="EMBL" id="SCL59530.1"/>
    </source>
</evidence>
<accession>A0A1C6V0I3</accession>
<reference evidence="3" key="1">
    <citation type="submission" date="2016-06" db="EMBL/GenBank/DDBJ databases">
        <authorList>
            <person name="Varghese N."/>
            <person name="Submissions Spin"/>
        </authorList>
    </citation>
    <scope>NUCLEOTIDE SEQUENCE [LARGE SCALE GENOMIC DNA]</scope>
    <source>
        <strain evidence="3">DSM 44151</strain>
    </source>
</reference>
<dbReference type="STRING" id="47854.GA0070603_2835"/>
<feature type="transmembrane region" description="Helical" evidence="1">
    <location>
        <begin position="229"/>
        <end position="251"/>
    </location>
</feature>
<feature type="transmembrane region" description="Helical" evidence="1">
    <location>
        <begin position="165"/>
        <end position="181"/>
    </location>
</feature>
<organism evidence="2 3">
    <name type="scientific">Micromonospora chersina</name>
    <dbReference type="NCBI Taxonomy" id="47854"/>
    <lineage>
        <taxon>Bacteria</taxon>
        <taxon>Bacillati</taxon>
        <taxon>Actinomycetota</taxon>
        <taxon>Actinomycetes</taxon>
        <taxon>Micromonosporales</taxon>
        <taxon>Micromonosporaceae</taxon>
        <taxon>Micromonospora</taxon>
    </lineage>
</organism>
<evidence type="ECO:0000313" key="3">
    <source>
        <dbReference type="Proteomes" id="UP000198605"/>
    </source>
</evidence>
<feature type="transmembrane region" description="Helical" evidence="1">
    <location>
        <begin position="188"/>
        <end position="209"/>
    </location>
</feature>
<dbReference type="Proteomes" id="UP000198605">
    <property type="component" value="Unassembled WGS sequence"/>
</dbReference>
<keyword evidence="1" id="KW-0812">Transmembrane</keyword>
<evidence type="ECO:0000256" key="1">
    <source>
        <dbReference type="SAM" id="Phobius"/>
    </source>
</evidence>
<sequence>MPAYVLWQHRAVRPHRLLAAAAALLALAHLVGRWYDQPLLPAAQALAWCALAGAALTAPEPPPRARYGLAVAAAAVAVAALPLHGEPQFGWVVAPPVEPGRIPEQALRGVAGIGLAVAVAALPRRGPDRRRTAAALALAVLAGLLVVFRDSLLPPYALPPDLADVLPAYLVLVALALVALVRSGSVPVALGLGLAAVAALGVLPWAWAAGGAPGSGLTFYSAEEYHVRVTGGGVAADLLGFLAAAVVLAGCRWAERVCRRAHGAARPGS</sequence>